<dbReference type="Proteomes" id="UP000237056">
    <property type="component" value="Unassembled WGS sequence"/>
</dbReference>
<dbReference type="OrthoDB" id="1448607at2"/>
<protein>
    <recommendedName>
        <fullName evidence="3">Lipoprotein</fullName>
    </recommendedName>
</protein>
<dbReference type="AlphaFoldDB" id="A0A2S4N692"/>
<sequence length="249" mass="26239">MKKLLFFVLAVSVFSSCGEDVEFNNPTIQAYKNDVLFRGVNIQAYQSAATGRIRMVATTQSEQLELKIGDPALGTYYLGTTNTNNKATYTSSLNDINVTYATVPVQGSVSKVDSAIVTGGSGYTSDCTLINGQWVCGTSHTTTGGSGVGLTVSLITTNGVVTSAKVASPGNNYYPGDVITVNGGTTDAKLKVLNTQDSNGEIVLSSTKDGYLSGTFKFNAVKLIGPQTEDAVINFQHGTFYNVPVVPEP</sequence>
<evidence type="ECO:0000313" key="2">
    <source>
        <dbReference type="Proteomes" id="UP000237056"/>
    </source>
</evidence>
<dbReference type="Pfam" id="PF19765">
    <property type="entry name" value="DUF6252"/>
    <property type="match status" value="2"/>
</dbReference>
<reference evidence="1 2" key="1">
    <citation type="submission" date="2018-01" db="EMBL/GenBank/DDBJ databases">
        <title>Genomic Encyclopedia of Type Strains, Phase I: the one thousand microbial genomes (KMG-I) project.</title>
        <authorList>
            <person name="Goeker M."/>
        </authorList>
    </citation>
    <scope>NUCLEOTIDE SEQUENCE [LARGE SCALE GENOMIC DNA]</scope>
    <source>
        <strain evidence="1 2">DSM 17960</strain>
    </source>
</reference>
<comment type="caution">
    <text evidence="1">The sequence shown here is derived from an EMBL/GenBank/DDBJ whole genome shotgun (WGS) entry which is preliminary data.</text>
</comment>
<dbReference type="InterPro" id="IPR046219">
    <property type="entry name" value="DUF6252"/>
</dbReference>
<accession>A0A2S4N692</accession>
<name>A0A2S4N692_9FLAO</name>
<evidence type="ECO:0008006" key="3">
    <source>
        <dbReference type="Google" id="ProtNLM"/>
    </source>
</evidence>
<gene>
    <name evidence="1" type="ORF">Q361_11247</name>
</gene>
<dbReference type="RefSeq" id="WP_103726561.1">
    <property type="nucleotide sequence ID" value="NZ_PQNY01000012.1"/>
</dbReference>
<dbReference type="EMBL" id="PQNY01000012">
    <property type="protein sequence ID" value="POS01245.1"/>
    <property type="molecule type" value="Genomic_DNA"/>
</dbReference>
<proteinExistence type="predicted"/>
<evidence type="ECO:0000313" key="1">
    <source>
        <dbReference type="EMBL" id="POS01245.1"/>
    </source>
</evidence>
<organism evidence="1 2">
    <name type="scientific">Flavobacterium croceum DSM 17960</name>
    <dbReference type="NCBI Taxonomy" id="1121886"/>
    <lineage>
        <taxon>Bacteria</taxon>
        <taxon>Pseudomonadati</taxon>
        <taxon>Bacteroidota</taxon>
        <taxon>Flavobacteriia</taxon>
        <taxon>Flavobacteriales</taxon>
        <taxon>Flavobacteriaceae</taxon>
        <taxon>Flavobacterium</taxon>
    </lineage>
</organism>
<dbReference type="PROSITE" id="PS51257">
    <property type="entry name" value="PROKAR_LIPOPROTEIN"/>
    <property type="match status" value="1"/>
</dbReference>
<keyword evidence="2" id="KW-1185">Reference proteome</keyword>